<dbReference type="EMBL" id="KQ248239">
    <property type="protein sequence ID" value="KNC71718.1"/>
    <property type="molecule type" value="Genomic_DNA"/>
</dbReference>
<gene>
    <name evidence="2" type="ORF">SARC_15740</name>
</gene>
<accession>A0A0L0F6D7</accession>
<evidence type="ECO:0000256" key="1">
    <source>
        <dbReference type="SAM" id="Phobius"/>
    </source>
</evidence>
<reference evidence="2 3" key="1">
    <citation type="submission" date="2011-02" db="EMBL/GenBank/DDBJ databases">
        <title>The Genome Sequence of Sphaeroforma arctica JP610.</title>
        <authorList>
            <consortium name="The Broad Institute Genome Sequencing Platform"/>
            <person name="Russ C."/>
            <person name="Cuomo C."/>
            <person name="Young S.K."/>
            <person name="Zeng Q."/>
            <person name="Gargeya S."/>
            <person name="Alvarado L."/>
            <person name="Berlin A."/>
            <person name="Chapman S.B."/>
            <person name="Chen Z."/>
            <person name="Freedman E."/>
            <person name="Gellesch M."/>
            <person name="Goldberg J."/>
            <person name="Griggs A."/>
            <person name="Gujja S."/>
            <person name="Heilman E."/>
            <person name="Heiman D."/>
            <person name="Howarth C."/>
            <person name="Mehta T."/>
            <person name="Neiman D."/>
            <person name="Pearson M."/>
            <person name="Roberts A."/>
            <person name="Saif S."/>
            <person name="Shea T."/>
            <person name="Shenoy N."/>
            <person name="Sisk P."/>
            <person name="Stolte C."/>
            <person name="Sykes S."/>
            <person name="White J."/>
            <person name="Yandava C."/>
            <person name="Burger G."/>
            <person name="Gray M.W."/>
            <person name="Holland P.W.H."/>
            <person name="King N."/>
            <person name="Lang F.B.F."/>
            <person name="Roger A.J."/>
            <person name="Ruiz-Trillo I."/>
            <person name="Haas B."/>
            <person name="Nusbaum C."/>
            <person name="Birren B."/>
        </authorList>
    </citation>
    <scope>NUCLEOTIDE SEQUENCE [LARGE SCALE GENOMIC DNA]</scope>
    <source>
        <strain evidence="2 3">JP610</strain>
    </source>
</reference>
<keyword evidence="1" id="KW-1133">Transmembrane helix</keyword>
<evidence type="ECO:0000313" key="3">
    <source>
        <dbReference type="Proteomes" id="UP000054560"/>
    </source>
</evidence>
<dbReference type="Proteomes" id="UP000054560">
    <property type="component" value="Unassembled WGS sequence"/>
</dbReference>
<keyword evidence="3" id="KW-1185">Reference proteome</keyword>
<keyword evidence="1" id="KW-0812">Transmembrane</keyword>
<protein>
    <submittedName>
        <fullName evidence="2">Uncharacterized protein</fullName>
    </submittedName>
</protein>
<dbReference type="GeneID" id="25916244"/>
<feature type="non-terminal residue" evidence="2">
    <location>
        <position position="1"/>
    </location>
</feature>
<proteinExistence type="predicted"/>
<sequence length="102" mass="11453">LLTLFVLAHLTTVLAFLMWAGMRSVGRMSRVSWIGTGFMWFGVLYVTAFALASENKWVLFSAIMLYTFLSSSFPTTDQVRVLVCGLGHYVFNSVNYAALRVN</sequence>
<feature type="transmembrane region" description="Helical" evidence="1">
    <location>
        <begin position="31"/>
        <end position="50"/>
    </location>
</feature>
<dbReference type="RefSeq" id="XP_014145620.1">
    <property type="nucleotide sequence ID" value="XM_014290145.1"/>
</dbReference>
<name>A0A0L0F6D7_9EUKA</name>
<feature type="transmembrane region" description="Helical" evidence="1">
    <location>
        <begin position="57"/>
        <end position="73"/>
    </location>
</feature>
<evidence type="ECO:0000313" key="2">
    <source>
        <dbReference type="EMBL" id="KNC71718.1"/>
    </source>
</evidence>
<dbReference type="AlphaFoldDB" id="A0A0L0F6D7"/>
<keyword evidence="1" id="KW-0472">Membrane</keyword>
<organism evidence="2 3">
    <name type="scientific">Sphaeroforma arctica JP610</name>
    <dbReference type="NCBI Taxonomy" id="667725"/>
    <lineage>
        <taxon>Eukaryota</taxon>
        <taxon>Ichthyosporea</taxon>
        <taxon>Ichthyophonida</taxon>
        <taxon>Sphaeroforma</taxon>
    </lineage>
</organism>